<gene>
    <name evidence="2" type="ORF">M413DRAFT_14940</name>
</gene>
<reference evidence="2 3" key="1">
    <citation type="submission" date="2014-04" db="EMBL/GenBank/DDBJ databases">
        <authorList>
            <consortium name="DOE Joint Genome Institute"/>
            <person name="Kuo A."/>
            <person name="Gay G."/>
            <person name="Dore J."/>
            <person name="Kohler A."/>
            <person name="Nagy L.G."/>
            <person name="Floudas D."/>
            <person name="Copeland A."/>
            <person name="Barry K.W."/>
            <person name="Cichocki N."/>
            <person name="Veneault-Fourrey C."/>
            <person name="LaButti K."/>
            <person name="Lindquist E.A."/>
            <person name="Lipzen A."/>
            <person name="Lundell T."/>
            <person name="Morin E."/>
            <person name="Murat C."/>
            <person name="Sun H."/>
            <person name="Tunlid A."/>
            <person name="Henrissat B."/>
            <person name="Grigoriev I.V."/>
            <person name="Hibbett D.S."/>
            <person name="Martin F."/>
            <person name="Nordberg H.P."/>
            <person name="Cantor M.N."/>
            <person name="Hua S.X."/>
        </authorList>
    </citation>
    <scope>NUCLEOTIDE SEQUENCE [LARGE SCALE GENOMIC DNA]</scope>
    <source>
        <strain evidence="3">h7</strain>
    </source>
</reference>
<evidence type="ECO:0000313" key="3">
    <source>
        <dbReference type="Proteomes" id="UP000053424"/>
    </source>
</evidence>
<feature type="compositionally biased region" description="Basic and acidic residues" evidence="1">
    <location>
        <begin position="28"/>
        <end position="39"/>
    </location>
</feature>
<sequence>MISWGPGVVVCEMIGVVTGERAERIKIDKKESSGKKPEATPEIEQEQNKGATGYTLDDPEYSRLGDPDPEYMYMTQRTYLLSDLSGTEKSIGGDNDQPTSPLILKPAREAGKVNSGGYNLESSLGWTKKRFVEFETAGSKTVLSWRCIHGGVLHGTVGPAVVVLSHERRAAVRFEWAGTWAHLFLMGPTVEFAAFYPSLPHYLLSSIPAVGISGLHLRAFKLSSRDQPTSLNEGRGRKKTRVDGYEHWQRWWWGEERRVTLKCRRCCHAQNRRSFEFANTPQKYSAPCLRLQEIKGNLRN</sequence>
<evidence type="ECO:0000256" key="1">
    <source>
        <dbReference type="SAM" id="MobiDB-lite"/>
    </source>
</evidence>
<evidence type="ECO:0000313" key="2">
    <source>
        <dbReference type="EMBL" id="KIM34708.1"/>
    </source>
</evidence>
<name>A0A0C2X9K9_HEBCY</name>
<reference evidence="3" key="2">
    <citation type="submission" date="2015-01" db="EMBL/GenBank/DDBJ databases">
        <title>Evolutionary Origins and Diversification of the Mycorrhizal Mutualists.</title>
        <authorList>
            <consortium name="DOE Joint Genome Institute"/>
            <consortium name="Mycorrhizal Genomics Consortium"/>
            <person name="Kohler A."/>
            <person name="Kuo A."/>
            <person name="Nagy L.G."/>
            <person name="Floudas D."/>
            <person name="Copeland A."/>
            <person name="Barry K.W."/>
            <person name="Cichocki N."/>
            <person name="Veneault-Fourrey C."/>
            <person name="LaButti K."/>
            <person name="Lindquist E.A."/>
            <person name="Lipzen A."/>
            <person name="Lundell T."/>
            <person name="Morin E."/>
            <person name="Murat C."/>
            <person name="Riley R."/>
            <person name="Ohm R."/>
            <person name="Sun H."/>
            <person name="Tunlid A."/>
            <person name="Henrissat B."/>
            <person name="Grigoriev I.V."/>
            <person name="Hibbett D.S."/>
            <person name="Martin F."/>
        </authorList>
    </citation>
    <scope>NUCLEOTIDE SEQUENCE [LARGE SCALE GENOMIC DNA]</scope>
    <source>
        <strain evidence="3">h7</strain>
    </source>
</reference>
<dbReference type="Proteomes" id="UP000053424">
    <property type="component" value="Unassembled WGS sequence"/>
</dbReference>
<keyword evidence="3" id="KW-1185">Reference proteome</keyword>
<organism evidence="2 3">
    <name type="scientific">Hebeloma cylindrosporum</name>
    <dbReference type="NCBI Taxonomy" id="76867"/>
    <lineage>
        <taxon>Eukaryota</taxon>
        <taxon>Fungi</taxon>
        <taxon>Dikarya</taxon>
        <taxon>Basidiomycota</taxon>
        <taxon>Agaricomycotina</taxon>
        <taxon>Agaricomycetes</taxon>
        <taxon>Agaricomycetidae</taxon>
        <taxon>Agaricales</taxon>
        <taxon>Agaricineae</taxon>
        <taxon>Hymenogastraceae</taxon>
        <taxon>Hebeloma</taxon>
    </lineage>
</organism>
<dbReference type="EMBL" id="KN831871">
    <property type="protein sequence ID" value="KIM34708.1"/>
    <property type="molecule type" value="Genomic_DNA"/>
</dbReference>
<dbReference type="HOGENOM" id="CLU_927674_0_0_1"/>
<dbReference type="AlphaFoldDB" id="A0A0C2X9K9"/>
<feature type="region of interest" description="Disordered" evidence="1">
    <location>
        <begin position="28"/>
        <end position="62"/>
    </location>
</feature>
<accession>A0A0C2X9K9</accession>
<proteinExistence type="predicted"/>
<protein>
    <submittedName>
        <fullName evidence="2">Uncharacterized protein</fullName>
    </submittedName>
</protein>
<dbReference type="OrthoDB" id="2686745at2759"/>